<proteinExistence type="predicted"/>
<evidence type="ECO:0000313" key="3">
    <source>
        <dbReference type="Proteomes" id="UP000199512"/>
    </source>
</evidence>
<dbReference type="Pfam" id="PF02681">
    <property type="entry name" value="DUF212"/>
    <property type="match status" value="1"/>
</dbReference>
<dbReference type="OrthoDB" id="9792681at2"/>
<dbReference type="PANTHER" id="PTHR31446">
    <property type="entry name" value="ACID PHOSPHATASE/VANADIUM-DEPENDENT HALOPEROXIDASE-RELATED PROTEIN"/>
    <property type="match status" value="1"/>
</dbReference>
<keyword evidence="1" id="KW-0812">Transmembrane</keyword>
<dbReference type="Proteomes" id="UP000199512">
    <property type="component" value="Unassembled WGS sequence"/>
</dbReference>
<name>A0A1H8EBW0_9FIRM</name>
<evidence type="ECO:0000313" key="2">
    <source>
        <dbReference type="EMBL" id="SEN16953.1"/>
    </source>
</evidence>
<keyword evidence="3" id="KW-1185">Reference proteome</keyword>
<dbReference type="RefSeq" id="WP_091972977.1">
    <property type="nucleotide sequence ID" value="NZ_CAUWDX010000041.1"/>
</dbReference>
<dbReference type="InterPro" id="IPR003832">
    <property type="entry name" value="DUF212"/>
</dbReference>
<feature type="transmembrane region" description="Helical" evidence="1">
    <location>
        <begin position="125"/>
        <end position="143"/>
    </location>
</feature>
<sequence>MSYVVDFFANKTLWVSVLSCFIAQFLKIFTGEKKVELSRAFISGGMPSSHSSFVSCMSVMIGMKHGFNSDMFAVAAVISCIIMYDASGVRQAVGKQATIINQLVEAWQNKKTTQQEKLKELVGHTPKQVFFGALLGILVGIIFY</sequence>
<protein>
    <recommendedName>
        <fullName evidence="4">Acid phosphatase</fullName>
    </recommendedName>
</protein>
<accession>A0A1H8EBW0</accession>
<gene>
    <name evidence="2" type="ORF">SAMN05216454_10165</name>
</gene>
<dbReference type="STRING" id="215200.SAMN05216454_10165"/>
<dbReference type="AlphaFoldDB" id="A0A1H8EBW0"/>
<evidence type="ECO:0008006" key="4">
    <source>
        <dbReference type="Google" id="ProtNLM"/>
    </source>
</evidence>
<evidence type="ECO:0000256" key="1">
    <source>
        <dbReference type="SAM" id="Phobius"/>
    </source>
</evidence>
<reference evidence="2 3" key="1">
    <citation type="submission" date="2016-10" db="EMBL/GenBank/DDBJ databases">
        <authorList>
            <person name="de Groot N.N."/>
        </authorList>
    </citation>
    <scope>NUCLEOTIDE SEQUENCE [LARGE SCALE GENOMIC DNA]</scope>
    <source>
        <strain evidence="2 3">Calf135</strain>
    </source>
</reference>
<feature type="transmembrane region" description="Helical" evidence="1">
    <location>
        <begin position="12"/>
        <end position="29"/>
    </location>
</feature>
<keyword evidence="1" id="KW-0472">Membrane</keyword>
<dbReference type="PANTHER" id="PTHR31446:SF29">
    <property type="entry name" value="ACID PHOSPHATASE_VANADIUM-DEPENDENT HALOPEROXIDASE-RELATED PROTEIN"/>
    <property type="match status" value="1"/>
</dbReference>
<feature type="transmembrane region" description="Helical" evidence="1">
    <location>
        <begin position="67"/>
        <end position="84"/>
    </location>
</feature>
<organism evidence="2 3">
    <name type="scientific">Peptostreptococcus russellii</name>
    <dbReference type="NCBI Taxonomy" id="215200"/>
    <lineage>
        <taxon>Bacteria</taxon>
        <taxon>Bacillati</taxon>
        <taxon>Bacillota</taxon>
        <taxon>Clostridia</taxon>
        <taxon>Peptostreptococcales</taxon>
        <taxon>Peptostreptococcaceae</taxon>
        <taxon>Peptostreptococcus</taxon>
    </lineage>
</organism>
<dbReference type="EMBL" id="FODF01000001">
    <property type="protein sequence ID" value="SEN16953.1"/>
    <property type="molecule type" value="Genomic_DNA"/>
</dbReference>
<keyword evidence="1" id="KW-1133">Transmembrane helix</keyword>